<keyword evidence="2" id="KW-0472">Membrane</keyword>
<protein>
    <recommendedName>
        <fullName evidence="5">Tetratricopeptide repeat protein</fullName>
    </recommendedName>
</protein>
<dbReference type="SUPFAM" id="SSF48452">
    <property type="entry name" value="TPR-like"/>
    <property type="match status" value="1"/>
</dbReference>
<dbReference type="InterPro" id="IPR019734">
    <property type="entry name" value="TPR_rpt"/>
</dbReference>
<dbReference type="PROSITE" id="PS50005">
    <property type="entry name" value="TPR"/>
    <property type="match status" value="1"/>
</dbReference>
<dbReference type="InterPro" id="IPR011990">
    <property type="entry name" value="TPR-like_helical_dom_sf"/>
</dbReference>
<feature type="repeat" description="TPR" evidence="1">
    <location>
        <begin position="181"/>
        <end position="214"/>
    </location>
</feature>
<evidence type="ECO:0000313" key="4">
    <source>
        <dbReference type="Proteomes" id="UP001564408"/>
    </source>
</evidence>
<organism evidence="3 4">
    <name type="scientific">Thioalkalicoccus limnaeus</name>
    <dbReference type="NCBI Taxonomy" id="120681"/>
    <lineage>
        <taxon>Bacteria</taxon>
        <taxon>Pseudomonadati</taxon>
        <taxon>Pseudomonadota</taxon>
        <taxon>Gammaproteobacteria</taxon>
        <taxon>Chromatiales</taxon>
        <taxon>Chromatiaceae</taxon>
        <taxon>Thioalkalicoccus</taxon>
    </lineage>
</organism>
<proteinExistence type="predicted"/>
<keyword evidence="1" id="KW-0802">TPR repeat</keyword>
<dbReference type="RefSeq" id="WP_369666671.1">
    <property type="nucleotide sequence ID" value="NZ_JBDKXB010000007.1"/>
</dbReference>
<sequence>MRSIGDLVEVGGADRRRRLSGLAALALAALVPWVLWGLLSAPVNNDCDGACAADGDREAALAAWQHFWSDLAERGETALHPAAADPSLRAAGDTAFMRYRNLWGSIDRDAREAFQNAALSSDPDAKVRLLHPWTMAADKHVRFRARLEIARIHLRRRDLAAAEAMAREALAVADLVPAIVADAYFVLGAVAFEARDLDRAEEALARAVAADPGFWDARQMHLAVLAEQLGQPRQGTAPCLNRTREMIEHLGALPALAEDRTQYRDLADRFALASPVDNPALALLAGLGYLWSGDLGRARDALTRAEGARGPLPGPCADQIRDQARAYRATLE</sequence>
<dbReference type="Gene3D" id="1.25.40.10">
    <property type="entry name" value="Tetratricopeptide repeat domain"/>
    <property type="match status" value="1"/>
</dbReference>
<evidence type="ECO:0000313" key="3">
    <source>
        <dbReference type="EMBL" id="MEY6432283.1"/>
    </source>
</evidence>
<evidence type="ECO:0008006" key="5">
    <source>
        <dbReference type="Google" id="ProtNLM"/>
    </source>
</evidence>
<name>A0ABV4BG71_9GAMM</name>
<gene>
    <name evidence="3" type="ORF">ABC977_07645</name>
</gene>
<keyword evidence="2" id="KW-0812">Transmembrane</keyword>
<keyword evidence="4" id="KW-1185">Reference proteome</keyword>
<dbReference type="Proteomes" id="UP001564408">
    <property type="component" value="Unassembled WGS sequence"/>
</dbReference>
<comment type="caution">
    <text evidence="3">The sequence shown here is derived from an EMBL/GenBank/DDBJ whole genome shotgun (WGS) entry which is preliminary data.</text>
</comment>
<feature type="transmembrane region" description="Helical" evidence="2">
    <location>
        <begin position="21"/>
        <end position="39"/>
    </location>
</feature>
<keyword evidence="2" id="KW-1133">Transmembrane helix</keyword>
<evidence type="ECO:0000256" key="1">
    <source>
        <dbReference type="PROSITE-ProRule" id="PRU00339"/>
    </source>
</evidence>
<dbReference type="EMBL" id="JBDKXB010000007">
    <property type="protein sequence ID" value="MEY6432283.1"/>
    <property type="molecule type" value="Genomic_DNA"/>
</dbReference>
<reference evidence="3 4" key="1">
    <citation type="submission" date="2024-05" db="EMBL/GenBank/DDBJ databases">
        <title>Genome Sequence and Characterization of the New Strain Purple Sulfur Bacterium of Genus Thioalkalicoccus.</title>
        <authorList>
            <person name="Bryantseva I.A."/>
            <person name="Kyndt J.A."/>
            <person name="Imhoff J.F."/>
        </authorList>
    </citation>
    <scope>NUCLEOTIDE SEQUENCE [LARGE SCALE GENOMIC DNA]</scope>
    <source>
        <strain evidence="3 4">Um2</strain>
    </source>
</reference>
<accession>A0ABV4BG71</accession>
<evidence type="ECO:0000256" key="2">
    <source>
        <dbReference type="SAM" id="Phobius"/>
    </source>
</evidence>
<dbReference type="SMART" id="SM00028">
    <property type="entry name" value="TPR"/>
    <property type="match status" value="2"/>
</dbReference>